<dbReference type="InterPro" id="IPR001967">
    <property type="entry name" value="Peptidase_S11_N"/>
</dbReference>
<protein>
    <submittedName>
        <fullName evidence="11">D-alanyl-D-alanine carboxypeptidase</fullName>
    </submittedName>
</protein>
<accession>A0A6F8ZEA3</accession>
<evidence type="ECO:0000256" key="5">
    <source>
        <dbReference type="ARBA" id="ARBA00022984"/>
    </source>
</evidence>
<dbReference type="Gene3D" id="3.40.710.10">
    <property type="entry name" value="DD-peptidase/beta-lactamase superfamily"/>
    <property type="match status" value="1"/>
</dbReference>
<dbReference type="PANTHER" id="PTHR21581:SF33">
    <property type="entry name" value="D-ALANYL-D-ALANINE CARBOXYPEPTIDASE DACB"/>
    <property type="match status" value="1"/>
</dbReference>
<dbReference type="Proteomes" id="UP000503399">
    <property type="component" value="Chromosome"/>
</dbReference>
<dbReference type="AlphaFoldDB" id="A0A6F8ZEA3"/>
<sequence>MADRTRRRRRRARRRRLRARWGMLAGMAAWGALLAAAPRPGRPQLTVPARMAGLAPEQAPRFHTAARGAELAVLGGPVLFRLRARAPRPIASVTKVMTAYLTLRHLGHGLGRRDRVALAAADVEDYDQGLPHDDSEVAMHPGEQVTVADLLWALMLPSADDAAWALARVDAGSARAFVAEMNATARRLGLRATRYADPDGVRPGSRSDPADLVRLVEDAWRLPAFRELAGVARHRAGPFGTLTNLNRLLGQDGVVGVKTGWTPAAGSCLAFVGERHGLTLVGVVLGEPHFRGMFRDVAGLLNTGYRLPRRLVVRAGERVARLPLPGPGGASVPLVAAHSLQLVLTAPWLSLRVESLAVRLPLRAGTPAAELVVSQPGWPARRVPLLAAWGYRPPWWLWPARWWGA</sequence>
<evidence type="ECO:0000313" key="11">
    <source>
        <dbReference type="EMBL" id="CAB1128085.1"/>
    </source>
</evidence>
<feature type="binding site" evidence="8">
    <location>
        <position position="258"/>
    </location>
    <ligand>
        <name>substrate</name>
    </ligand>
</feature>
<keyword evidence="5" id="KW-0573">Peptidoglycan synthesis</keyword>
<evidence type="ECO:0000256" key="6">
    <source>
        <dbReference type="ARBA" id="ARBA00023316"/>
    </source>
</evidence>
<feature type="active site" description="Acyl-ester intermediate" evidence="7">
    <location>
        <position position="92"/>
    </location>
</feature>
<dbReference type="PANTHER" id="PTHR21581">
    <property type="entry name" value="D-ALANYL-D-ALANINE CARBOXYPEPTIDASE"/>
    <property type="match status" value="1"/>
</dbReference>
<keyword evidence="2" id="KW-0732">Signal</keyword>
<dbReference type="PRINTS" id="PR00725">
    <property type="entry name" value="DADACBPTASE1"/>
</dbReference>
<evidence type="ECO:0000256" key="1">
    <source>
        <dbReference type="ARBA" id="ARBA00007164"/>
    </source>
</evidence>
<dbReference type="EMBL" id="LR778114">
    <property type="protein sequence ID" value="CAB1128085.1"/>
    <property type="molecule type" value="Genomic_DNA"/>
</dbReference>
<keyword evidence="11" id="KW-0645">Protease</keyword>
<evidence type="ECO:0000256" key="8">
    <source>
        <dbReference type="PIRSR" id="PIRSR618044-2"/>
    </source>
</evidence>
<feature type="domain" description="Peptidase S11 D-alanyl-D-alanine carboxypeptidase A N-terminal" evidence="10">
    <location>
        <begin position="76"/>
        <end position="287"/>
    </location>
</feature>
<evidence type="ECO:0000313" key="12">
    <source>
        <dbReference type="Proteomes" id="UP000503399"/>
    </source>
</evidence>
<evidence type="ECO:0000256" key="3">
    <source>
        <dbReference type="ARBA" id="ARBA00022801"/>
    </source>
</evidence>
<dbReference type="GO" id="GO:0009002">
    <property type="term" value="F:serine-type D-Ala-D-Ala carboxypeptidase activity"/>
    <property type="evidence" value="ECO:0007669"/>
    <property type="project" value="InterPro"/>
</dbReference>
<name>A0A6F8ZEA3_9FIRM</name>
<keyword evidence="3" id="KW-0378">Hydrolase</keyword>
<dbReference type="GO" id="GO:0008360">
    <property type="term" value="P:regulation of cell shape"/>
    <property type="evidence" value="ECO:0007669"/>
    <property type="project" value="UniProtKB-KW"/>
</dbReference>
<dbReference type="GO" id="GO:0006508">
    <property type="term" value="P:proteolysis"/>
    <property type="evidence" value="ECO:0007669"/>
    <property type="project" value="InterPro"/>
</dbReference>
<feature type="active site" evidence="7">
    <location>
        <position position="158"/>
    </location>
</feature>
<keyword evidence="4" id="KW-0133">Cell shape</keyword>
<reference evidence="11 12" key="1">
    <citation type="submission" date="2020-02" db="EMBL/GenBank/DDBJ databases">
        <authorList>
            <person name="Hogendoorn C."/>
        </authorList>
    </citation>
    <scope>NUCLEOTIDE SEQUENCE [LARGE SCALE GENOMIC DNA]</scope>
    <source>
        <strain evidence="11">R501</strain>
    </source>
</reference>
<dbReference type="GO" id="GO:0009252">
    <property type="term" value="P:peptidoglycan biosynthetic process"/>
    <property type="evidence" value="ECO:0007669"/>
    <property type="project" value="UniProtKB-KW"/>
</dbReference>
<keyword evidence="11" id="KW-0121">Carboxypeptidase</keyword>
<dbReference type="KEGG" id="hfv:R50_0579"/>
<gene>
    <name evidence="11" type="ORF">R50_0579</name>
</gene>
<keyword evidence="12" id="KW-1185">Reference proteome</keyword>
<comment type="similarity">
    <text evidence="1 9">Belongs to the peptidase S11 family.</text>
</comment>
<evidence type="ECO:0000259" key="10">
    <source>
        <dbReference type="Pfam" id="PF00768"/>
    </source>
</evidence>
<dbReference type="SUPFAM" id="SSF56601">
    <property type="entry name" value="beta-lactamase/transpeptidase-like"/>
    <property type="match status" value="1"/>
</dbReference>
<dbReference type="Pfam" id="PF00768">
    <property type="entry name" value="Peptidase_S11"/>
    <property type="match status" value="1"/>
</dbReference>
<dbReference type="InterPro" id="IPR012338">
    <property type="entry name" value="Beta-lactam/transpept-like"/>
</dbReference>
<evidence type="ECO:0000256" key="4">
    <source>
        <dbReference type="ARBA" id="ARBA00022960"/>
    </source>
</evidence>
<feature type="active site" description="Proton acceptor" evidence="7">
    <location>
        <position position="95"/>
    </location>
</feature>
<evidence type="ECO:0000256" key="9">
    <source>
        <dbReference type="RuleBase" id="RU004016"/>
    </source>
</evidence>
<dbReference type="GO" id="GO:0071555">
    <property type="term" value="P:cell wall organization"/>
    <property type="evidence" value="ECO:0007669"/>
    <property type="project" value="UniProtKB-KW"/>
</dbReference>
<organism evidence="11 12">
    <name type="scientific">Candidatus Hydrogenisulfobacillus filiaventi</name>
    <dbReference type="NCBI Taxonomy" id="2707344"/>
    <lineage>
        <taxon>Bacteria</taxon>
        <taxon>Bacillati</taxon>
        <taxon>Bacillota</taxon>
        <taxon>Clostridia</taxon>
        <taxon>Eubacteriales</taxon>
        <taxon>Clostridiales Family XVII. Incertae Sedis</taxon>
        <taxon>Candidatus Hydrogenisulfobacillus</taxon>
    </lineage>
</organism>
<proteinExistence type="inferred from homology"/>
<dbReference type="InterPro" id="IPR018044">
    <property type="entry name" value="Peptidase_S11"/>
</dbReference>
<evidence type="ECO:0000256" key="7">
    <source>
        <dbReference type="PIRSR" id="PIRSR618044-1"/>
    </source>
</evidence>
<keyword evidence="6" id="KW-0961">Cell wall biogenesis/degradation</keyword>
<evidence type="ECO:0000256" key="2">
    <source>
        <dbReference type="ARBA" id="ARBA00022729"/>
    </source>
</evidence>